<reference evidence="2 3" key="1">
    <citation type="submission" date="2020-08" db="EMBL/GenBank/DDBJ databases">
        <authorList>
            <person name="Liu C."/>
            <person name="Sun Q."/>
        </authorList>
    </citation>
    <scope>NUCLEOTIDE SEQUENCE [LARGE SCALE GENOMIC DNA]</scope>
    <source>
        <strain evidence="2 3">NSJ-38</strain>
    </source>
</reference>
<dbReference type="EMBL" id="CP060634">
    <property type="protein sequence ID" value="QNM05466.1"/>
    <property type="molecule type" value="Genomic_DNA"/>
</dbReference>
<proteinExistence type="predicted"/>
<dbReference type="Proteomes" id="UP000515823">
    <property type="component" value="Chromosome"/>
</dbReference>
<feature type="transmembrane region" description="Helical" evidence="1">
    <location>
        <begin position="41"/>
        <end position="59"/>
    </location>
</feature>
<dbReference type="GO" id="GO:0005886">
    <property type="term" value="C:plasma membrane"/>
    <property type="evidence" value="ECO:0007669"/>
    <property type="project" value="TreeGrafter"/>
</dbReference>
<evidence type="ECO:0000256" key="1">
    <source>
        <dbReference type="SAM" id="Phobius"/>
    </source>
</evidence>
<feature type="transmembrane region" description="Helical" evidence="1">
    <location>
        <begin position="12"/>
        <end position="35"/>
    </location>
</feature>
<evidence type="ECO:0000313" key="2">
    <source>
        <dbReference type="EMBL" id="QNM05466.1"/>
    </source>
</evidence>
<keyword evidence="1" id="KW-0472">Membrane</keyword>
<dbReference type="InterPro" id="IPR005325">
    <property type="entry name" value="DUF308_memb"/>
</dbReference>
<feature type="transmembrane region" description="Helical" evidence="1">
    <location>
        <begin position="151"/>
        <end position="177"/>
    </location>
</feature>
<keyword evidence="1" id="KW-0812">Transmembrane</keyword>
<keyword evidence="3" id="KW-1185">Reference proteome</keyword>
<protein>
    <submittedName>
        <fullName evidence="2">DUF308 domain-containing protein</fullName>
    </submittedName>
</protein>
<gene>
    <name evidence="2" type="ORF">H9Q78_13705</name>
</gene>
<dbReference type="InterPro" id="IPR052712">
    <property type="entry name" value="Acid_resist_chaperone_HdeD"/>
</dbReference>
<evidence type="ECO:0000313" key="3">
    <source>
        <dbReference type="Proteomes" id="UP000515823"/>
    </source>
</evidence>
<dbReference type="PANTHER" id="PTHR34989:SF1">
    <property type="entry name" value="PROTEIN HDED"/>
    <property type="match status" value="1"/>
</dbReference>
<accession>A0A7G9G3T4</accession>
<dbReference type="PANTHER" id="PTHR34989">
    <property type="entry name" value="PROTEIN HDED"/>
    <property type="match status" value="1"/>
</dbReference>
<dbReference type="Pfam" id="PF03729">
    <property type="entry name" value="DUF308"/>
    <property type="match status" value="2"/>
</dbReference>
<dbReference type="AlphaFoldDB" id="A0A7G9G3T4"/>
<feature type="transmembrane region" description="Helical" evidence="1">
    <location>
        <begin position="66"/>
        <end position="87"/>
    </location>
</feature>
<dbReference type="RefSeq" id="WP_249302500.1">
    <property type="nucleotide sequence ID" value="NZ_CP060634.1"/>
</dbReference>
<name>A0A7G9G3T4_9FIRM</name>
<feature type="transmembrane region" description="Helical" evidence="1">
    <location>
        <begin position="124"/>
        <end position="145"/>
    </location>
</feature>
<keyword evidence="1" id="KW-1133">Transmembrane helix</keyword>
<organism evidence="2 3">
    <name type="scientific">Qiania dongpingensis</name>
    <dbReference type="NCBI Taxonomy" id="2763669"/>
    <lineage>
        <taxon>Bacteria</taxon>
        <taxon>Bacillati</taxon>
        <taxon>Bacillota</taxon>
        <taxon>Clostridia</taxon>
        <taxon>Lachnospirales</taxon>
        <taxon>Lachnospiraceae</taxon>
        <taxon>Qiania</taxon>
    </lineage>
</organism>
<dbReference type="KEGG" id="qdo:H9Q78_13705"/>
<sequence>MKTSKTIKAAKFGYIVTSLVSCVAGIFLIVCPGISAQALCYAAGALLILCGVIKLIGYFSKDLYRLAFQFDLALGLLSVAMGLVMLFHPAGVISILHIVIGILALADSLFKIQTAVDAKRFGIGKWWVIGLTAVVTGLFGLLLVIDPFAGASILMVMVGITLLAEGILNLCVALCAVKIIKGRKPDIVIIEEYKEEEK</sequence>
<dbReference type="PROSITE" id="PS51257">
    <property type="entry name" value="PROKAR_LIPOPROTEIN"/>
    <property type="match status" value="1"/>
</dbReference>
<feature type="transmembrane region" description="Helical" evidence="1">
    <location>
        <begin position="93"/>
        <end position="112"/>
    </location>
</feature>